<name>A0ABN7Y9N7_9BURK</name>
<comment type="caution">
    <text evidence="1">The sequence shown here is derived from an EMBL/GenBank/DDBJ whole genome shotgun (WGS) entry which is preliminary data.</text>
</comment>
<proteinExistence type="predicted"/>
<evidence type="ECO:0000313" key="2">
    <source>
        <dbReference type="Proteomes" id="UP000701702"/>
    </source>
</evidence>
<organism evidence="1 2">
    <name type="scientific">Cupriavidus pinatubonensis</name>
    <dbReference type="NCBI Taxonomy" id="248026"/>
    <lineage>
        <taxon>Bacteria</taxon>
        <taxon>Pseudomonadati</taxon>
        <taxon>Pseudomonadota</taxon>
        <taxon>Betaproteobacteria</taxon>
        <taxon>Burkholderiales</taxon>
        <taxon>Burkholderiaceae</taxon>
        <taxon>Cupriavidus</taxon>
    </lineage>
</organism>
<dbReference type="Proteomes" id="UP000701702">
    <property type="component" value="Unassembled WGS sequence"/>
</dbReference>
<dbReference type="EMBL" id="CAJZAF010000007">
    <property type="protein sequence ID" value="CAG9169973.1"/>
    <property type="molecule type" value="Genomic_DNA"/>
</dbReference>
<reference evidence="1 2" key="1">
    <citation type="submission" date="2021-08" db="EMBL/GenBank/DDBJ databases">
        <authorList>
            <person name="Peeters C."/>
        </authorList>
    </citation>
    <scope>NUCLEOTIDE SEQUENCE [LARGE SCALE GENOMIC DNA]</scope>
    <source>
        <strain evidence="1 2">LMG 23994</strain>
    </source>
</reference>
<sequence>MDTQIKDLVKAAKEFARTKNRGLSSRVREKIDSMKPALTVLVTERLSITDIQEFIRRETGLRIGIATLKQYFRDEFNYPPAKSGRETDNS</sequence>
<accession>A0ABN7Y9N7</accession>
<evidence type="ECO:0000313" key="1">
    <source>
        <dbReference type="EMBL" id="CAG9169973.1"/>
    </source>
</evidence>
<dbReference type="RefSeq" id="WP_224001387.1">
    <property type="nucleotide sequence ID" value="NZ_CAJZAF010000007.1"/>
</dbReference>
<gene>
    <name evidence="1" type="ORF">LMG23994_01756</name>
</gene>
<keyword evidence="2" id="KW-1185">Reference proteome</keyword>
<protein>
    <submittedName>
        <fullName evidence="1">Uncharacterized protein</fullName>
    </submittedName>
</protein>